<evidence type="ECO:0000256" key="14">
    <source>
        <dbReference type="ARBA" id="ARBA00023164"/>
    </source>
</evidence>
<evidence type="ECO:0000256" key="15">
    <source>
        <dbReference type="ARBA" id="ARBA00023291"/>
    </source>
</evidence>
<dbReference type="InterPro" id="IPR002932">
    <property type="entry name" value="Glu_synthdom"/>
</dbReference>
<evidence type="ECO:0000256" key="7">
    <source>
        <dbReference type="ARBA" id="ARBA00022643"/>
    </source>
</evidence>
<comment type="similarity">
    <text evidence="4">Belongs to the glutamate synthase family.</text>
</comment>
<keyword evidence="12" id="KW-0408">Iron</keyword>
<dbReference type="InterPro" id="IPR029055">
    <property type="entry name" value="Ntn_hydrolases_N"/>
</dbReference>
<keyword evidence="8" id="KW-0479">Metal-binding</keyword>
<gene>
    <name evidence="18" type="ORF">C7H83_06370</name>
</gene>
<dbReference type="InterPro" id="IPR017932">
    <property type="entry name" value="GATase_2_dom"/>
</dbReference>
<evidence type="ECO:0000256" key="4">
    <source>
        <dbReference type="ARBA" id="ARBA00009716"/>
    </source>
</evidence>
<dbReference type="CDD" id="cd02808">
    <property type="entry name" value="GltS_FMN"/>
    <property type="match status" value="1"/>
</dbReference>
<evidence type="ECO:0000313" key="18">
    <source>
        <dbReference type="EMBL" id="AYW50109.1"/>
    </source>
</evidence>
<dbReference type="PANTHER" id="PTHR11938">
    <property type="entry name" value="FAD NADPH DEHYDROGENASE/OXIDOREDUCTASE"/>
    <property type="match status" value="1"/>
</dbReference>
<dbReference type="PANTHER" id="PTHR11938:SF133">
    <property type="entry name" value="GLUTAMATE SYNTHASE (NADH)"/>
    <property type="match status" value="1"/>
</dbReference>
<evidence type="ECO:0000256" key="8">
    <source>
        <dbReference type="ARBA" id="ARBA00022723"/>
    </source>
</evidence>
<keyword evidence="7" id="KW-0288">FMN</keyword>
<evidence type="ECO:0000256" key="13">
    <source>
        <dbReference type="ARBA" id="ARBA00023014"/>
    </source>
</evidence>
<evidence type="ECO:0000256" key="5">
    <source>
        <dbReference type="ARBA" id="ARBA00022605"/>
    </source>
</evidence>
<dbReference type="Pfam" id="PF01493">
    <property type="entry name" value="GXGXG"/>
    <property type="match status" value="1"/>
</dbReference>
<dbReference type="Proteomes" id="UP000280475">
    <property type="component" value="Chromosome"/>
</dbReference>
<comment type="pathway">
    <text evidence="16">Amino-acid biosynthesis.</text>
</comment>
<evidence type="ECO:0000256" key="10">
    <source>
        <dbReference type="ARBA" id="ARBA00022962"/>
    </source>
</evidence>
<dbReference type="GO" id="GO:0046872">
    <property type="term" value="F:metal ion binding"/>
    <property type="evidence" value="ECO:0007669"/>
    <property type="project" value="UniProtKB-KW"/>
</dbReference>
<comment type="cofactor">
    <cofactor evidence="2">
        <name>[3Fe-4S] cluster</name>
        <dbReference type="ChEBI" id="CHEBI:21137"/>
    </cofactor>
</comment>
<keyword evidence="9" id="KW-0274">FAD</keyword>
<dbReference type="InterPro" id="IPR036485">
    <property type="entry name" value="Glu_synth_asu_C_sf"/>
</dbReference>
<reference evidence="18 19" key="1">
    <citation type="journal article" date="2012" name="Int. J. Syst. Evol. Microbiol.">
        <title>Characterization of Tetragenococcus strains from sugar thick juice reveals a novel species, Tetragenococcus osmophilus sp. nov., and divides Tetragenococcus halophilus into two subspecies, T. halophilus subsp. halophilus subsp. nov. and T. halophilus subsp. flandriensis subsp. nov.</title>
        <authorList>
            <person name="Juste A."/>
            <person name="Van Trappen S."/>
            <person name="Verreth C."/>
            <person name="Cleenwerck I."/>
            <person name="De Vos P."/>
            <person name="Lievens B."/>
            <person name="Willems K.A."/>
        </authorList>
    </citation>
    <scope>NUCLEOTIDE SEQUENCE [LARGE SCALE GENOMIC DNA]</scope>
    <source>
        <strain evidence="18 19">LMG 26042</strain>
    </source>
</reference>
<evidence type="ECO:0000256" key="11">
    <source>
        <dbReference type="ARBA" id="ARBA00023002"/>
    </source>
</evidence>
<sequence>MMKNRNKQSLYDSTFEKAACGMGFIAQKDGKASRELVDYALTMLDRMNHRGGTGAEKDTGDGAGMLMAMPDSFFRNEAKKIDVHLPEPEEYAVGMFFLPQEKSSKELLEKAVLRDIRVEGFSILWQRNVPYAFYHCGPGAQKSMPSFVQIFIQKPVDLKTGRAFEDRLYQLRRILEKNYDPSEFSICSLSSQTICYKGMLHANQVRHFFTDLEDLRMQTSIALIHSRFSTNTFPSWDRAQPYRFLAHNGEINTLRGAENWMTSHQIELYNEENSDSAKLENCMEYLYRNGRDIPQALMMMVPEAWSKKANLSKELTAFNEYNASFMMPWDGPAALCFTDGKMAGAILDRNGLRPSRYSITKDGFVVVASESGVVDFPASEVIEKGVLGPANIFIVDTQSGEIFHNEKIKSYYANKYPYEKWLKEQLLTTEQLEKTSQIRPVLDKELSTMWKLYGYTDEIIRTVIMPMAQNGEDPTMSMGFDSPLAILSDKPQSLFTYFKQQFAQVTNPPIDALREQVVIGTELFLGRDTDIRKDDKRNCHKLKIESPLLDEKKFAKIAALDTKGQKTMIQSILYDYKEDDSNSLHVAMENLFRQAEEKIDQGATILILSDREFRKKKRPIPILLAVSGLYNYLVRQKKGSFVSLIADTAEACEIHHFSCLIGYGVSAIYPYGVYDTLAHLGKTEQIENYRKAAEKGIIKVMSRMGISTIAGYQGAQLFEAVGLLEEVVQKYFTGTVSRIGGLSLTQIEQEYQTRYESAFKDKAVDYLPSGGSFQYKAEGEHHLYNPQSIYRFQKAVRTGDYELFKTYVKQMDEEALETPTSLRAMWQFTPTTKSISIDEVEPAERIVKRFKVGAMSFGSLSEEAHKCIAEGMNRIGAKSNSGEGGEHIDRYKVEADGRNFNSKIKQVASGRFGVHAQYLMSAEEIQIKMAQGAKPGEGGQLPANKAFPWVAEIRGSTPGVQLISPPPHHDIYSIEDLSQLIYDLKEINPYAKINVKLVSSAGVGTIAAGVVKAGADIVVIAGYDGGTGASPRTAIRDTGLPWEMGLAEAHQTLTMNHLRQRMTLETDGKLMTGRDIAIAVLLGAEEYSFGTLPLVAIGCVMMRVCNLNTCPVGVATQNPHLRKFFAGKPEHIENTMMFLAENLREIMAELGFKTIDEMVGHTEVIKPRFVAKGKAKTLDFSRILGNSLRIKQKTHEPFSMDRQWPELDNYAAAAIDSKQQTVIEQSINNVQRAVGARMGGWIAQRFGNNGLAEGLLHYTYYGIAGQSFASFIPQGMELKLIGEANDYVAKGLSGGRLIIVPPKDAAYDLQNSPIVGNVACFGANAGQGFFRGLAGERFCVRNSGADVVVEGCGDHGCEYMTGGVAVVLGKTGRNFGAGMSGGIAYVYDPDHNFYDKCNHEMVELFALDESGDDSVLKELLEKHLMFTDSLKAAEILDQWEQEKQHFVKVYPVQYHKMMDATEEMRQLGLRENELANKAFESVVGKQLSFPSERE</sequence>
<dbReference type="Gene3D" id="3.60.20.10">
    <property type="entry name" value="Glutamine Phosphoribosylpyrophosphate, subunit 1, domain 1"/>
    <property type="match status" value="1"/>
</dbReference>
<evidence type="ECO:0000256" key="1">
    <source>
        <dbReference type="ARBA" id="ARBA00001917"/>
    </source>
</evidence>
<dbReference type="Pfam" id="PF01645">
    <property type="entry name" value="Glu_synthase"/>
    <property type="match status" value="1"/>
</dbReference>
<dbReference type="Gene3D" id="3.20.20.70">
    <property type="entry name" value="Aldolase class I"/>
    <property type="match status" value="2"/>
</dbReference>
<dbReference type="NCBIfam" id="NF008730">
    <property type="entry name" value="PRK11750.1"/>
    <property type="match status" value="1"/>
</dbReference>
<dbReference type="Gene3D" id="2.160.20.60">
    <property type="entry name" value="Glutamate synthase, alpha subunit, C-terminal domain"/>
    <property type="match status" value="1"/>
</dbReference>
<evidence type="ECO:0000256" key="2">
    <source>
        <dbReference type="ARBA" id="ARBA00001927"/>
    </source>
</evidence>
<evidence type="ECO:0000313" key="19">
    <source>
        <dbReference type="Proteomes" id="UP000280475"/>
    </source>
</evidence>
<dbReference type="EMBL" id="CP027768">
    <property type="protein sequence ID" value="AYW50109.1"/>
    <property type="molecule type" value="Genomic_DNA"/>
</dbReference>
<dbReference type="InterPro" id="IPR002489">
    <property type="entry name" value="Glu_synth_asu_C"/>
</dbReference>
<dbReference type="GO" id="GO:0015930">
    <property type="term" value="F:glutamate synthase activity"/>
    <property type="evidence" value="ECO:0007669"/>
    <property type="project" value="InterPro"/>
</dbReference>
<accession>A0A3G5FIH9</accession>
<proteinExistence type="inferred from homology"/>
<keyword evidence="15" id="KW-0003">3Fe-4S</keyword>
<dbReference type="Pfam" id="PF04898">
    <property type="entry name" value="Glu_syn_central"/>
    <property type="match status" value="1"/>
</dbReference>
<comment type="cofactor">
    <cofactor evidence="3">
        <name>FAD</name>
        <dbReference type="ChEBI" id="CHEBI:57692"/>
    </cofactor>
</comment>
<dbReference type="SUPFAM" id="SSF69336">
    <property type="entry name" value="Alpha subunit of glutamate synthase, C-terminal domain"/>
    <property type="match status" value="1"/>
</dbReference>
<evidence type="ECO:0000256" key="16">
    <source>
        <dbReference type="ARBA" id="ARBA00029440"/>
    </source>
</evidence>
<keyword evidence="14" id="KW-0314">Glutamate biosynthesis</keyword>
<dbReference type="Pfam" id="PF00310">
    <property type="entry name" value="GATase_2"/>
    <property type="match status" value="1"/>
</dbReference>
<feature type="domain" description="Glutamine amidotransferase type-2" evidence="17">
    <location>
        <begin position="20"/>
        <end position="398"/>
    </location>
</feature>
<dbReference type="InterPro" id="IPR013785">
    <property type="entry name" value="Aldolase_TIM"/>
</dbReference>
<dbReference type="InterPro" id="IPR050711">
    <property type="entry name" value="ET-N_metabolism_enzyme"/>
</dbReference>
<dbReference type="GO" id="GO:0006537">
    <property type="term" value="P:glutamate biosynthetic process"/>
    <property type="evidence" value="ECO:0007669"/>
    <property type="project" value="UniProtKB-KW"/>
</dbReference>
<keyword evidence="5" id="KW-0028">Amino-acid biosynthesis</keyword>
<keyword evidence="11" id="KW-0560">Oxidoreductase</keyword>
<keyword evidence="10" id="KW-0315">Glutamine amidotransferase</keyword>
<evidence type="ECO:0000256" key="6">
    <source>
        <dbReference type="ARBA" id="ARBA00022630"/>
    </source>
</evidence>
<protein>
    <submittedName>
        <fullName evidence="18">Glutamate synthase large subunit</fullName>
    </submittedName>
</protein>
<dbReference type="CDD" id="cd00713">
    <property type="entry name" value="GltS"/>
    <property type="match status" value="1"/>
</dbReference>
<dbReference type="InterPro" id="IPR006982">
    <property type="entry name" value="Glu_synth_centr_N"/>
</dbReference>
<keyword evidence="13" id="KW-0411">Iron-sulfur</keyword>
<dbReference type="RefSeq" id="WP_103892802.1">
    <property type="nucleotide sequence ID" value="NZ_CP027768.1"/>
</dbReference>
<comment type="cofactor">
    <cofactor evidence="1">
        <name>FMN</name>
        <dbReference type="ChEBI" id="CHEBI:58210"/>
    </cofactor>
</comment>
<dbReference type="FunFam" id="2.160.20.60:FF:000001">
    <property type="entry name" value="Glutamate synthase, large subunit"/>
    <property type="match status" value="1"/>
</dbReference>
<dbReference type="PROSITE" id="PS51278">
    <property type="entry name" value="GATASE_TYPE_2"/>
    <property type="match status" value="1"/>
</dbReference>
<dbReference type="GO" id="GO:0019676">
    <property type="term" value="P:ammonia assimilation cycle"/>
    <property type="evidence" value="ECO:0007669"/>
    <property type="project" value="TreeGrafter"/>
</dbReference>
<organism evidence="18 19">
    <name type="scientific">Tetragenococcus halophilus</name>
    <name type="common">Pediococcus halophilus</name>
    <dbReference type="NCBI Taxonomy" id="51669"/>
    <lineage>
        <taxon>Bacteria</taxon>
        <taxon>Bacillati</taxon>
        <taxon>Bacillota</taxon>
        <taxon>Bacilli</taxon>
        <taxon>Lactobacillales</taxon>
        <taxon>Enterococcaceae</taxon>
        <taxon>Tetragenococcus</taxon>
    </lineage>
</organism>
<dbReference type="GO" id="GO:0051538">
    <property type="term" value="F:3 iron, 4 sulfur cluster binding"/>
    <property type="evidence" value="ECO:0007669"/>
    <property type="project" value="UniProtKB-KW"/>
</dbReference>
<evidence type="ECO:0000259" key="17">
    <source>
        <dbReference type="PROSITE" id="PS51278"/>
    </source>
</evidence>
<evidence type="ECO:0000256" key="9">
    <source>
        <dbReference type="ARBA" id="ARBA00022827"/>
    </source>
</evidence>
<evidence type="ECO:0000256" key="3">
    <source>
        <dbReference type="ARBA" id="ARBA00001974"/>
    </source>
</evidence>
<dbReference type="SUPFAM" id="SSF51395">
    <property type="entry name" value="FMN-linked oxidoreductases"/>
    <property type="match status" value="1"/>
</dbReference>
<name>A0A3G5FIH9_TETHA</name>
<evidence type="ECO:0000256" key="12">
    <source>
        <dbReference type="ARBA" id="ARBA00023004"/>
    </source>
</evidence>
<keyword evidence="6" id="KW-0285">Flavoprotein</keyword>
<dbReference type="SUPFAM" id="SSF56235">
    <property type="entry name" value="N-terminal nucleophile aminohydrolases (Ntn hydrolases)"/>
    <property type="match status" value="1"/>
</dbReference>
<dbReference type="CDD" id="cd00982">
    <property type="entry name" value="gltB_C"/>
    <property type="match status" value="1"/>
</dbReference>